<evidence type="ECO:0000313" key="2">
    <source>
        <dbReference type="EMBL" id="ACY99622.1"/>
    </source>
</evidence>
<gene>
    <name evidence="2" type="ordered locus">Tcur_4094</name>
</gene>
<dbReference type="eggNOG" id="COG1287">
    <property type="taxonomic scope" value="Bacteria"/>
</dbReference>
<proteinExistence type="predicted"/>
<protein>
    <recommendedName>
        <fullName evidence="4">Glycosyltransferase RgtA/B/C/D-like domain-containing protein</fullName>
    </recommendedName>
</protein>
<feature type="transmembrane region" description="Helical" evidence="1">
    <location>
        <begin position="101"/>
        <end position="122"/>
    </location>
</feature>
<sequence length="705" mass="75909">MSERAPAGRRVAQLRLPMPFPNDPAARGRSTRAGRVLARLTVAPALLIVAWLAVSLPLLMAGRYRLGPALALFVPVAFLTLKAGFWDRTRLELTVGLRGPVSWWSTGGVVAVAVAFFALEAAMCAEQVVVRRDPASYVQFATWLKDHGRLPIDPMHWAFGGHDPALEYGGPAFYQVGDQVVPQFMAGLPMVLALGGWIGGTGAMLMTAPLLGACAVLAFGGLTARLVGPRWAPLGALALALLLPMQWLARSTYSELPALVLLLGGLSLLLDVRDLETAAARVRAFLGGLALGLVLLVRIDGIRDVLPVVVFAGLLAARRRPTWPPLAAGLALGAGAGLLEGYTKSRPYLEYLSDSLRPALMLATAVVAATIALAAALRWPPAGARLRRAGAALARGRLPDLAAFGAVTVFAAFAVRPWLQTVRRAPRTEDDRLNVSFIEQVQRINGLPLDGWRQYSELSLHWVAWYVGVPALLLAALGAAVLARRLLRRENGEWVLPFMVIAWTTVTTLYRPGITPDHPWASRRLACVVLPGMLLLALWGLAWCVRRLRRTHRPAAVPVALAGALAIVVPIAAVSWPLALRPTEQGELAQVRSMCRKIGPGRSVIIVERVTADRFIQVIRGMCGIPAARTVPEATESDVRRVIDRISAQGRRPAVLGAAPADVAGYGAAEQILHLRTRQDERTLTSPPNGTWPLSMDVWMAEPLP</sequence>
<feature type="transmembrane region" description="Helical" evidence="1">
    <location>
        <begin position="231"/>
        <end position="249"/>
    </location>
</feature>
<dbReference type="HOGENOM" id="CLU_395242_0_0_11"/>
<feature type="transmembrane region" description="Helical" evidence="1">
    <location>
        <begin position="36"/>
        <end position="59"/>
    </location>
</feature>
<keyword evidence="1" id="KW-0812">Transmembrane</keyword>
<feature type="transmembrane region" description="Helical" evidence="1">
    <location>
        <begin position="557"/>
        <end position="579"/>
    </location>
</feature>
<feature type="transmembrane region" description="Helical" evidence="1">
    <location>
        <begin position="401"/>
        <end position="419"/>
    </location>
</feature>
<feature type="transmembrane region" description="Helical" evidence="1">
    <location>
        <begin position="359"/>
        <end position="380"/>
    </location>
</feature>
<keyword evidence="3" id="KW-1185">Reference proteome</keyword>
<feature type="transmembrane region" description="Helical" evidence="1">
    <location>
        <begin position="462"/>
        <end position="482"/>
    </location>
</feature>
<dbReference type="Proteomes" id="UP000001918">
    <property type="component" value="Chromosome"/>
</dbReference>
<feature type="transmembrane region" description="Helical" evidence="1">
    <location>
        <begin position="256"/>
        <end position="272"/>
    </location>
</feature>
<dbReference type="STRING" id="471852.Tcur_4094"/>
<keyword evidence="1" id="KW-0472">Membrane</keyword>
<feature type="transmembrane region" description="Helical" evidence="1">
    <location>
        <begin position="523"/>
        <end position="545"/>
    </location>
</feature>
<dbReference type="AlphaFoldDB" id="D1AF78"/>
<evidence type="ECO:0000313" key="3">
    <source>
        <dbReference type="Proteomes" id="UP000001918"/>
    </source>
</evidence>
<feature type="transmembrane region" description="Helical" evidence="1">
    <location>
        <begin position="66"/>
        <end position="86"/>
    </location>
</feature>
<feature type="transmembrane region" description="Helical" evidence="1">
    <location>
        <begin position="191"/>
        <end position="219"/>
    </location>
</feature>
<dbReference type="KEGG" id="tcu:Tcur_4094"/>
<dbReference type="EMBL" id="CP001738">
    <property type="protein sequence ID" value="ACY99622.1"/>
    <property type="molecule type" value="Genomic_DNA"/>
</dbReference>
<feature type="transmembrane region" description="Helical" evidence="1">
    <location>
        <begin position="494"/>
        <end position="511"/>
    </location>
</feature>
<keyword evidence="1" id="KW-1133">Transmembrane helix</keyword>
<name>D1AF78_THECD</name>
<organism evidence="2 3">
    <name type="scientific">Thermomonospora curvata (strain ATCC 19995 / DSM 43183 / JCM 3096 / KCTC 9072 / NBRC 15933 / NCIMB 10081 / Henssen B9)</name>
    <dbReference type="NCBI Taxonomy" id="471852"/>
    <lineage>
        <taxon>Bacteria</taxon>
        <taxon>Bacillati</taxon>
        <taxon>Actinomycetota</taxon>
        <taxon>Actinomycetes</taxon>
        <taxon>Streptosporangiales</taxon>
        <taxon>Thermomonosporaceae</taxon>
        <taxon>Thermomonospora</taxon>
    </lineage>
</organism>
<feature type="transmembrane region" description="Helical" evidence="1">
    <location>
        <begin position="284"/>
        <end position="301"/>
    </location>
</feature>
<evidence type="ECO:0008006" key="4">
    <source>
        <dbReference type="Google" id="ProtNLM"/>
    </source>
</evidence>
<evidence type="ECO:0000256" key="1">
    <source>
        <dbReference type="SAM" id="Phobius"/>
    </source>
</evidence>
<accession>D1AF78</accession>
<reference evidence="2 3" key="1">
    <citation type="journal article" date="2011" name="Stand. Genomic Sci.">
        <title>Complete genome sequence of Thermomonospora curvata type strain (B9).</title>
        <authorList>
            <person name="Chertkov O."/>
            <person name="Sikorski J."/>
            <person name="Nolan M."/>
            <person name="Lapidus A."/>
            <person name="Lucas S."/>
            <person name="Del Rio T.G."/>
            <person name="Tice H."/>
            <person name="Cheng J.F."/>
            <person name="Goodwin L."/>
            <person name="Pitluck S."/>
            <person name="Liolios K."/>
            <person name="Ivanova N."/>
            <person name="Mavromatis K."/>
            <person name="Mikhailova N."/>
            <person name="Ovchinnikova G."/>
            <person name="Pati A."/>
            <person name="Chen A."/>
            <person name="Palaniappan K."/>
            <person name="Djao O.D."/>
            <person name="Land M."/>
            <person name="Hauser L."/>
            <person name="Chang Y.J."/>
            <person name="Jeffries C.D."/>
            <person name="Brettin T."/>
            <person name="Han C."/>
            <person name="Detter J.C."/>
            <person name="Rohde M."/>
            <person name="Goker M."/>
            <person name="Woyke T."/>
            <person name="Bristow J."/>
            <person name="Eisen J.A."/>
            <person name="Markowitz V."/>
            <person name="Hugenholtz P."/>
            <person name="Klenk H.P."/>
            <person name="Kyrpides N.C."/>
        </authorList>
    </citation>
    <scope>NUCLEOTIDE SEQUENCE [LARGE SCALE GENOMIC DNA]</scope>
    <source>
        <strain evidence="3">ATCC 19995 / DSM 43183 / JCM 3096 / KCTC 9072 / NBRC 15933 / NCIMB 10081 / Henssen B9</strain>
    </source>
</reference>